<dbReference type="Proteomes" id="UP000316759">
    <property type="component" value="Unassembled WGS sequence"/>
</dbReference>
<accession>A0A504Z028</accession>
<feature type="region of interest" description="Disordered" evidence="1">
    <location>
        <begin position="1"/>
        <end position="23"/>
    </location>
</feature>
<proteinExistence type="predicted"/>
<gene>
    <name evidence="2" type="ORF">FGIG_11789</name>
</gene>
<name>A0A504Z028_FASGI</name>
<dbReference type="AlphaFoldDB" id="A0A504Z028"/>
<reference evidence="2 3" key="1">
    <citation type="submission" date="2019-04" db="EMBL/GenBank/DDBJ databases">
        <title>Annotation for the trematode Fasciola gigantica.</title>
        <authorList>
            <person name="Choi Y.-J."/>
        </authorList>
    </citation>
    <scope>NUCLEOTIDE SEQUENCE [LARGE SCALE GENOMIC DNA]</scope>
    <source>
        <strain evidence="2">Uganda_cow_1</strain>
    </source>
</reference>
<evidence type="ECO:0000256" key="1">
    <source>
        <dbReference type="SAM" id="MobiDB-lite"/>
    </source>
</evidence>
<feature type="compositionally biased region" description="Basic and acidic residues" evidence="1">
    <location>
        <begin position="1"/>
        <end position="22"/>
    </location>
</feature>
<keyword evidence="3" id="KW-1185">Reference proteome</keyword>
<sequence>MLSRQHVQEIRRRGSNKSERRRLNATVPVELPLKTSCERHLLDCSTAVARHIRQIGCNSLNKPRITLPLHPIGGKWSKTVHRTTLPKVPGVMQDRQENRPVKSKISDSFSDVTQPCTYADLDMEEFHSMYLPEWLLERMRPLWSGFEKPAPALTNRNQAGSKHTPKYTFKEARERLRKEKEKANVDIDELFSNLGLDTSEVALTAPIKWPIRLEAKEPKQDTKYIEKRVPTRNLSSSPKENRHASYSPLKKRTRKASEFWDRSVFQTQQTVDYHNSGTVKVRRELQLVISSSYRISMDARMSLAVTPGRTLQST</sequence>
<dbReference type="EMBL" id="SUNJ01001131">
    <property type="protein sequence ID" value="TPP67064.1"/>
    <property type="molecule type" value="Genomic_DNA"/>
</dbReference>
<comment type="caution">
    <text evidence="2">The sequence shown here is derived from an EMBL/GenBank/DDBJ whole genome shotgun (WGS) entry which is preliminary data.</text>
</comment>
<feature type="region of interest" description="Disordered" evidence="1">
    <location>
        <begin position="230"/>
        <end position="250"/>
    </location>
</feature>
<protein>
    <submittedName>
        <fullName evidence="2">Uncharacterized protein</fullName>
    </submittedName>
</protein>
<organism evidence="2 3">
    <name type="scientific">Fasciola gigantica</name>
    <name type="common">Giant liver fluke</name>
    <dbReference type="NCBI Taxonomy" id="46835"/>
    <lineage>
        <taxon>Eukaryota</taxon>
        <taxon>Metazoa</taxon>
        <taxon>Spiralia</taxon>
        <taxon>Lophotrochozoa</taxon>
        <taxon>Platyhelminthes</taxon>
        <taxon>Trematoda</taxon>
        <taxon>Digenea</taxon>
        <taxon>Plagiorchiida</taxon>
        <taxon>Echinostomata</taxon>
        <taxon>Echinostomatoidea</taxon>
        <taxon>Fasciolidae</taxon>
        <taxon>Fasciola</taxon>
    </lineage>
</organism>
<evidence type="ECO:0000313" key="2">
    <source>
        <dbReference type="EMBL" id="TPP67064.1"/>
    </source>
</evidence>
<evidence type="ECO:0000313" key="3">
    <source>
        <dbReference type="Proteomes" id="UP000316759"/>
    </source>
</evidence>
<dbReference type="OrthoDB" id="6243359at2759"/>